<name>A0AAP2PNG5_9BACE</name>
<dbReference type="Proteomes" id="UP001198461">
    <property type="component" value="Unassembled WGS sequence"/>
</dbReference>
<reference evidence="2" key="1">
    <citation type="submission" date="2023-08" db="EMBL/GenBank/DDBJ databases">
        <title>Mucin Metabolism Genes Underlie the Key Renovations of Bacteroides xylanisolvens Genomes in Captive Great Apes.</title>
        <authorList>
            <person name="Nishida A.H."/>
        </authorList>
    </citation>
    <scope>NUCLEOTIDE SEQUENCE</scope>
    <source>
        <strain evidence="2">P13.H9</strain>
        <strain evidence="1">P19.10B</strain>
    </source>
</reference>
<dbReference type="EMBL" id="JAIWWW010000021">
    <property type="protein sequence ID" value="MCA4523417.1"/>
    <property type="molecule type" value="Genomic_DNA"/>
</dbReference>
<sequence>MRDDATVYSSVTLTNVMGDNISNGTGQALVSEVRGLSKGKGGANWCYLFIHHTKVNAVNEKLKERYCTFIHKSVVYKRKNKRIAKDEKPTISGLVFVQGESDDIQSFLCENFFGLYLVKDCSTGKIAVIHNNVMQSFMQVSQVEPARIRFMPHTFDYYSSGNTLVRITSGPLTGLEGYRIRISRDKCLVTSIGGMTVAIGGIYKESFENIDEYVRQRRELLCKESQEECFTLTSCQSEIAQCFFTPQNQMDVMAIASALNLWIVKAESYIKEKNFNKAVEITLFILNKIGNCFHSIYSDPRIKNFKEINTVCCDADKILISVLNSVDVSVDLKEIIKSERRSLVICYPFLPMEL</sequence>
<comment type="caution">
    <text evidence="2">The sequence shown here is derived from an EMBL/GenBank/DDBJ whole genome shotgun (WGS) entry which is preliminary data.</text>
</comment>
<dbReference type="Gene3D" id="3.30.70.940">
    <property type="entry name" value="NusG, N-terminal domain"/>
    <property type="match status" value="1"/>
</dbReference>
<evidence type="ECO:0000313" key="2">
    <source>
        <dbReference type="EMBL" id="MCA4703533.1"/>
    </source>
</evidence>
<organism evidence="2 3">
    <name type="scientific">Bacteroides xylanisolvens</name>
    <dbReference type="NCBI Taxonomy" id="371601"/>
    <lineage>
        <taxon>Bacteria</taxon>
        <taxon>Pseudomonadati</taxon>
        <taxon>Bacteroidota</taxon>
        <taxon>Bacteroidia</taxon>
        <taxon>Bacteroidales</taxon>
        <taxon>Bacteroidaceae</taxon>
        <taxon>Bacteroides</taxon>
    </lineage>
</organism>
<dbReference type="EMBL" id="JAIWYE010000016">
    <property type="protein sequence ID" value="MCA4703533.1"/>
    <property type="molecule type" value="Genomic_DNA"/>
</dbReference>
<proteinExistence type="predicted"/>
<dbReference type="Proteomes" id="UP001197958">
    <property type="component" value="Unassembled WGS sequence"/>
</dbReference>
<protein>
    <submittedName>
        <fullName evidence="2">Transcriptional regulator</fullName>
    </submittedName>
</protein>
<accession>A0AAP2PNG5</accession>
<gene>
    <name evidence="2" type="ORF">LD004_07880</name>
    <name evidence="1" type="ORF">LDZ35_09360</name>
</gene>
<dbReference type="RefSeq" id="WP_032841091.1">
    <property type="nucleotide sequence ID" value="NZ_JAIWWK010000022.1"/>
</dbReference>
<dbReference type="GO" id="GO:0006354">
    <property type="term" value="P:DNA-templated transcription elongation"/>
    <property type="evidence" value="ECO:0007669"/>
    <property type="project" value="InterPro"/>
</dbReference>
<dbReference type="InterPro" id="IPR036735">
    <property type="entry name" value="NGN_dom_sf"/>
</dbReference>
<evidence type="ECO:0000313" key="3">
    <source>
        <dbReference type="Proteomes" id="UP001198461"/>
    </source>
</evidence>
<dbReference type="AlphaFoldDB" id="A0AAP2PNG5"/>
<evidence type="ECO:0000313" key="1">
    <source>
        <dbReference type="EMBL" id="MCA4523417.1"/>
    </source>
</evidence>